<reference evidence="13" key="1">
    <citation type="journal article" date="2017" name="bioRxiv">
        <title>Comparative analysis of the genomes of Stylophora pistillata and Acropora digitifera provides evidence for extensive differences between species of corals.</title>
        <authorList>
            <person name="Voolstra C.R."/>
            <person name="Li Y."/>
            <person name="Liew Y.J."/>
            <person name="Baumgarten S."/>
            <person name="Zoccola D."/>
            <person name="Flot J.-F."/>
            <person name="Tambutte S."/>
            <person name="Allemand D."/>
            <person name="Aranda M."/>
        </authorList>
    </citation>
    <scope>NUCLEOTIDE SEQUENCE [LARGE SCALE GENOMIC DNA]</scope>
</reference>
<sequence length="964" mass="105478">MPTDKPTNWSSALIPGNGPGSTSKEYLTNQSPRCIGGSGHGGRGGNPAYDDIQVYLYSGLEYGRNDYEVLLGGSSGSYLDSSALTITKPGHGGGALQLVAKQGSIIIEEKIKANAQQTKGQYEVNSGSSGGLIRLEANEVRIINAGSLEVNGAHAGKNGNTSPVWEKGSAGGAGGIVDILANKVFIATGSILLMPGNSTGCVNQTTASPGFLTIRDHSCNLRISWRNIPVFPADPAGFTWTNTTLLPPSSIPSSIAVAIQTQPSVEISTNDSPFIVTSSLPAKRESSTTASITNIYERQSKMHTSSAGVKTSFSRNGLSSTKRIQCSTDVKPVTATLSTDAVFASSPPRADIRVTRKWEDLLTSVEYLTVSIGSSRNNSWADDVYNLLQRLRTLVEEEPLTERHLNVFLKILQQFGMALSMIPSEHQETMKNIVTSLITTAESSFEKRNEQVWSTTEKLPTVLSVLENITLALWRITSVNEPFKFEHYSQRTVVQVVSLKPTRKKSVTHFMLPDISRTNQSIWKNEHNAVLIPSFNDGVVVVVSTILYRNISSIHPTTFKENRNESAWSTEGIKTAQVDGTQARCHTTHLTSFAILTQYTEVQISAEDEFVLGIITYVGCGVSIACLFATLLVYLAFESLSTERHKIHMNLALALLLAQSLFLTGVNAIGHKTLCRVLAVCLHYLFSAVFTWMCVEGFHLYVMILSVFRADSVKMKYYYLTGWGIPVIIVGLAASIHPEGYGTIKSCWLSIHDQFIWVFLAPVVLVIVVNFMVLVAVIKVVANSALPSRANTDFGNVKAGVKSAVVLLPLLGVSWVFGLLTLNEKMIAFQYIFAFSTSFQVRSAFKRMRQRHMWARGSENAPSHIPSKVNVPVSNGIISKGNILEQKEKIRASVFSQTNSKVVKVKPPKDNFEGACLQINRTYQMSRRETTESKDCSKMTSLNCPQGAVSPKESPKRRYSSKLS</sequence>
<dbReference type="EMBL" id="LSMT01000208">
    <property type="protein sequence ID" value="PFX23410.1"/>
    <property type="molecule type" value="Genomic_DNA"/>
</dbReference>
<feature type="transmembrane region" description="Helical" evidence="9">
    <location>
        <begin position="649"/>
        <end position="670"/>
    </location>
</feature>
<dbReference type="Gene3D" id="2.60.220.50">
    <property type="match status" value="1"/>
</dbReference>
<feature type="transmembrane region" description="Helical" evidence="9">
    <location>
        <begin position="682"/>
        <end position="705"/>
    </location>
</feature>
<dbReference type="SUPFAM" id="SSF81321">
    <property type="entry name" value="Family A G protein-coupled receptor-like"/>
    <property type="match status" value="1"/>
</dbReference>
<feature type="transmembrane region" description="Helical" evidence="9">
    <location>
        <begin position="756"/>
        <end position="782"/>
    </location>
</feature>
<feature type="transmembrane region" description="Helical" evidence="9">
    <location>
        <begin position="803"/>
        <end position="822"/>
    </location>
</feature>
<evidence type="ECO:0000313" key="12">
    <source>
        <dbReference type="EMBL" id="PFX23410.1"/>
    </source>
</evidence>
<evidence type="ECO:0000259" key="10">
    <source>
        <dbReference type="PROSITE" id="PS50221"/>
    </source>
</evidence>
<comment type="caution">
    <text evidence="12">The sequence shown here is derived from an EMBL/GenBank/DDBJ whole genome shotgun (WGS) entry which is preliminary data.</text>
</comment>
<dbReference type="InterPro" id="IPR000832">
    <property type="entry name" value="GPCR_2_secretin-like"/>
</dbReference>
<dbReference type="GO" id="GO:0007166">
    <property type="term" value="P:cell surface receptor signaling pathway"/>
    <property type="evidence" value="ECO:0007669"/>
    <property type="project" value="InterPro"/>
</dbReference>
<evidence type="ECO:0000256" key="7">
    <source>
        <dbReference type="ARBA" id="ARBA00023180"/>
    </source>
</evidence>
<dbReference type="PRINTS" id="PR00249">
    <property type="entry name" value="GPCRSECRETIN"/>
</dbReference>
<dbReference type="FunFam" id="1.20.1070.10:FF:000058">
    <property type="entry name" value="Adhesion G protein-coupled receptor F5"/>
    <property type="match status" value="1"/>
</dbReference>
<dbReference type="GO" id="GO:0004930">
    <property type="term" value="F:G protein-coupled receptor activity"/>
    <property type="evidence" value="ECO:0007669"/>
    <property type="project" value="InterPro"/>
</dbReference>
<keyword evidence="4 9" id="KW-1133">Transmembrane helix</keyword>
<evidence type="ECO:0000256" key="6">
    <source>
        <dbReference type="ARBA" id="ARBA00023157"/>
    </source>
</evidence>
<dbReference type="AlphaFoldDB" id="A0A2B4S3R4"/>
<feature type="compositionally biased region" description="Polar residues" evidence="8">
    <location>
        <begin position="20"/>
        <end position="32"/>
    </location>
</feature>
<accession>A0A2B4S3R4</accession>
<dbReference type="InterPro" id="IPR057244">
    <property type="entry name" value="GAIN_B"/>
</dbReference>
<feature type="compositionally biased region" description="Basic residues" evidence="8">
    <location>
        <begin position="955"/>
        <end position="964"/>
    </location>
</feature>
<evidence type="ECO:0000313" key="13">
    <source>
        <dbReference type="Proteomes" id="UP000225706"/>
    </source>
</evidence>
<dbReference type="PROSITE" id="PS50261">
    <property type="entry name" value="G_PROTEIN_RECEP_F2_4"/>
    <property type="match status" value="1"/>
</dbReference>
<dbReference type="InterPro" id="IPR000203">
    <property type="entry name" value="GPS"/>
</dbReference>
<comment type="subcellular location">
    <subcellularLocation>
        <location evidence="1">Membrane</location>
        <topology evidence="1">Multi-pass membrane protein</topology>
    </subcellularLocation>
</comment>
<proteinExistence type="inferred from homology"/>
<protein>
    <submittedName>
        <fullName evidence="12">Putative G-protein coupled receptor 133</fullName>
    </submittedName>
</protein>
<feature type="transmembrane region" description="Helical" evidence="9">
    <location>
        <begin position="828"/>
        <end position="845"/>
    </location>
</feature>
<keyword evidence="6" id="KW-1015">Disulfide bond</keyword>
<feature type="domain" description="GAIN-B" evidence="10">
    <location>
        <begin position="417"/>
        <end position="603"/>
    </location>
</feature>
<dbReference type="STRING" id="50429.A0A2B4S3R4"/>
<evidence type="ECO:0000256" key="8">
    <source>
        <dbReference type="SAM" id="MobiDB-lite"/>
    </source>
</evidence>
<feature type="transmembrane region" description="Helical" evidence="9">
    <location>
        <begin position="717"/>
        <end position="736"/>
    </location>
</feature>
<keyword evidence="13" id="KW-1185">Reference proteome</keyword>
<dbReference type="GO" id="GO:0005886">
    <property type="term" value="C:plasma membrane"/>
    <property type="evidence" value="ECO:0007669"/>
    <property type="project" value="TreeGrafter"/>
</dbReference>
<evidence type="ECO:0000256" key="2">
    <source>
        <dbReference type="ARBA" id="ARBA00007343"/>
    </source>
</evidence>
<name>A0A2B4S3R4_STYPI</name>
<dbReference type="PANTHER" id="PTHR12011">
    <property type="entry name" value="ADHESION G-PROTEIN COUPLED RECEPTOR"/>
    <property type="match status" value="1"/>
</dbReference>
<dbReference type="OrthoDB" id="347083at2759"/>
<feature type="compositionally biased region" description="Basic and acidic residues" evidence="8">
    <location>
        <begin position="926"/>
        <end position="937"/>
    </location>
</feature>
<dbReference type="Gene3D" id="1.20.1070.10">
    <property type="entry name" value="Rhodopsin 7-helix transmembrane proteins"/>
    <property type="match status" value="1"/>
</dbReference>
<dbReference type="Pfam" id="PF01825">
    <property type="entry name" value="GPS"/>
    <property type="match status" value="1"/>
</dbReference>
<feature type="region of interest" description="Disordered" evidence="8">
    <location>
        <begin position="926"/>
        <end position="964"/>
    </location>
</feature>
<evidence type="ECO:0000256" key="9">
    <source>
        <dbReference type="SAM" id="Phobius"/>
    </source>
</evidence>
<evidence type="ECO:0000259" key="11">
    <source>
        <dbReference type="PROSITE" id="PS50261"/>
    </source>
</evidence>
<dbReference type="SMART" id="SM00303">
    <property type="entry name" value="GPS"/>
    <property type="match status" value="1"/>
</dbReference>
<keyword evidence="12" id="KW-0675">Receptor</keyword>
<evidence type="ECO:0000256" key="4">
    <source>
        <dbReference type="ARBA" id="ARBA00022989"/>
    </source>
</evidence>
<keyword evidence="3 9" id="KW-0812">Transmembrane</keyword>
<dbReference type="PROSITE" id="PS50221">
    <property type="entry name" value="GAIN_B"/>
    <property type="match status" value="1"/>
</dbReference>
<keyword evidence="5 9" id="KW-0472">Membrane</keyword>
<gene>
    <name evidence="12" type="primary">GPR133</name>
    <name evidence="12" type="ORF">AWC38_SpisGene12050</name>
</gene>
<feature type="compositionally biased region" description="Polar residues" evidence="8">
    <location>
        <begin position="1"/>
        <end position="11"/>
    </location>
</feature>
<feature type="region of interest" description="Disordered" evidence="8">
    <location>
        <begin position="1"/>
        <end position="43"/>
    </location>
</feature>
<evidence type="ECO:0000256" key="5">
    <source>
        <dbReference type="ARBA" id="ARBA00023136"/>
    </source>
</evidence>
<evidence type="ECO:0000256" key="3">
    <source>
        <dbReference type="ARBA" id="ARBA00022692"/>
    </source>
</evidence>
<dbReference type="Proteomes" id="UP000225706">
    <property type="component" value="Unassembled WGS sequence"/>
</dbReference>
<organism evidence="12 13">
    <name type="scientific">Stylophora pistillata</name>
    <name type="common">Smooth cauliflower coral</name>
    <dbReference type="NCBI Taxonomy" id="50429"/>
    <lineage>
        <taxon>Eukaryota</taxon>
        <taxon>Metazoa</taxon>
        <taxon>Cnidaria</taxon>
        <taxon>Anthozoa</taxon>
        <taxon>Hexacorallia</taxon>
        <taxon>Scleractinia</taxon>
        <taxon>Astrocoeniina</taxon>
        <taxon>Pocilloporidae</taxon>
        <taxon>Stylophora</taxon>
    </lineage>
</organism>
<dbReference type="Pfam" id="PF00002">
    <property type="entry name" value="7tm_2"/>
    <property type="match status" value="1"/>
</dbReference>
<dbReference type="InterPro" id="IPR017981">
    <property type="entry name" value="GPCR_2-like_7TM"/>
</dbReference>
<comment type="similarity">
    <text evidence="2">Belongs to the G-protein coupled receptor 2 family. Adhesion G-protein coupled receptor (ADGR) subfamily.</text>
</comment>
<evidence type="ECO:0000256" key="1">
    <source>
        <dbReference type="ARBA" id="ARBA00004141"/>
    </source>
</evidence>
<keyword evidence="7" id="KW-0325">Glycoprotein</keyword>
<feature type="domain" description="G-protein coupled receptors family 2 profile 2" evidence="11">
    <location>
        <begin position="612"/>
        <end position="840"/>
    </location>
</feature>
<feature type="transmembrane region" description="Helical" evidence="9">
    <location>
        <begin position="610"/>
        <end position="637"/>
    </location>
</feature>
<dbReference type="InterPro" id="IPR046338">
    <property type="entry name" value="GAIN_dom_sf"/>
</dbReference>
<dbReference type="PANTHER" id="PTHR12011:SF347">
    <property type="entry name" value="FI21270P1-RELATED"/>
    <property type="match status" value="1"/>
</dbReference>